<feature type="region of interest" description="Disordered" evidence="1">
    <location>
        <begin position="76"/>
        <end position="102"/>
    </location>
</feature>
<gene>
    <name evidence="2" type="ORF">FB471_5375</name>
</gene>
<evidence type="ECO:0000313" key="3">
    <source>
        <dbReference type="Proteomes" id="UP000320876"/>
    </source>
</evidence>
<evidence type="ECO:0000256" key="1">
    <source>
        <dbReference type="SAM" id="MobiDB-lite"/>
    </source>
</evidence>
<organism evidence="2 3">
    <name type="scientific">Amycolatopsis cihanbeyliensis</name>
    <dbReference type="NCBI Taxonomy" id="1128664"/>
    <lineage>
        <taxon>Bacteria</taxon>
        <taxon>Bacillati</taxon>
        <taxon>Actinomycetota</taxon>
        <taxon>Actinomycetes</taxon>
        <taxon>Pseudonocardiales</taxon>
        <taxon>Pseudonocardiaceae</taxon>
        <taxon>Amycolatopsis</taxon>
    </lineage>
</organism>
<sequence>MVRGRPPRSKRPRHRRRRVLLEPSVGGYPGLLFKAFGVVLLLGALGGAAFGVWGGQGGDSERPAERTIPPISEVVEATTTSTSPPTPSPLRRFPGFGDPWAR</sequence>
<proteinExistence type="predicted"/>
<evidence type="ECO:0000313" key="2">
    <source>
        <dbReference type="EMBL" id="TQJ05538.1"/>
    </source>
</evidence>
<keyword evidence="3" id="KW-1185">Reference proteome</keyword>
<accession>A0A542DR09</accession>
<protein>
    <submittedName>
        <fullName evidence="2">Uncharacterized protein</fullName>
    </submittedName>
</protein>
<name>A0A542DR09_AMYCI</name>
<dbReference type="RefSeq" id="WP_142001053.1">
    <property type="nucleotide sequence ID" value="NZ_VFML01000001.1"/>
</dbReference>
<dbReference type="AlphaFoldDB" id="A0A542DR09"/>
<reference evidence="2 3" key="1">
    <citation type="submission" date="2019-06" db="EMBL/GenBank/DDBJ databases">
        <title>Sequencing the genomes of 1000 actinobacteria strains.</title>
        <authorList>
            <person name="Klenk H.-P."/>
        </authorList>
    </citation>
    <scope>NUCLEOTIDE SEQUENCE [LARGE SCALE GENOMIC DNA]</scope>
    <source>
        <strain evidence="2 3">DSM 45679</strain>
    </source>
</reference>
<dbReference type="EMBL" id="VFML01000001">
    <property type="protein sequence ID" value="TQJ05538.1"/>
    <property type="molecule type" value="Genomic_DNA"/>
</dbReference>
<comment type="caution">
    <text evidence="2">The sequence shown here is derived from an EMBL/GenBank/DDBJ whole genome shotgun (WGS) entry which is preliminary data.</text>
</comment>
<dbReference type="Proteomes" id="UP000320876">
    <property type="component" value="Unassembled WGS sequence"/>
</dbReference>